<feature type="transmembrane region" description="Helical" evidence="12">
    <location>
        <begin position="269"/>
        <end position="290"/>
    </location>
</feature>
<evidence type="ECO:0000256" key="2">
    <source>
        <dbReference type="ARBA" id="ARBA00022475"/>
    </source>
</evidence>
<feature type="transmembrane region" description="Helical" evidence="12">
    <location>
        <begin position="211"/>
        <end position="233"/>
    </location>
</feature>
<evidence type="ECO:0000256" key="9">
    <source>
        <dbReference type="ARBA" id="ARBA00023136"/>
    </source>
</evidence>
<keyword evidence="6" id="KW-0560">Oxidoreductase</keyword>
<organism evidence="13 14">
    <name type="scientific">Effusibacillus consociatus</name>
    <dbReference type="NCBI Taxonomy" id="1117041"/>
    <lineage>
        <taxon>Bacteria</taxon>
        <taxon>Bacillati</taxon>
        <taxon>Bacillota</taxon>
        <taxon>Bacilli</taxon>
        <taxon>Bacillales</taxon>
        <taxon>Alicyclobacillaceae</taxon>
        <taxon>Effusibacillus</taxon>
    </lineage>
</organism>
<gene>
    <name evidence="13" type="ORF">ACFO8Q_06695</name>
</gene>
<comment type="subcellular location">
    <subcellularLocation>
        <location evidence="1">Membrane</location>
        <topology evidence="1">Multi-pass membrane protein</topology>
    </subcellularLocation>
</comment>
<comment type="caution">
    <text evidence="13">The sequence shown here is derived from an EMBL/GenBank/DDBJ whole genome shotgun (WGS) entry which is preliminary data.</text>
</comment>
<dbReference type="InterPro" id="IPR050450">
    <property type="entry name" value="COX15/CtaA_HemeA_synthase"/>
</dbReference>
<dbReference type="Proteomes" id="UP001596002">
    <property type="component" value="Unassembled WGS sequence"/>
</dbReference>
<sequence>MIRRLPLIATLSTYILIFLGVLVVGFDAGLACSDWPLCNGRIVPPMEGIILVEFTHRTFSSLTGLLIVWNAVVLWRNNPSDRLVRILAVTSVVLLILVAVMGGVNVLNKLPSGLTAIDMALAVLLLAVLVVLTVRVGRNAGSDTVETTYESVDKLNRMKGMYKPALLTAGAVYLETLVGGFLKHSSAAHTYVHPEAPLAKELVTTYNVAEIVMYVHMLTAFLVVLALFLLLVYARKQKVFFKQSMSILLLLGLQIFLGFFSLVTKLELLTTTAHMAVASAMVWISVHIAASAKFSETKLIAASPSEDQFPFNRTVVTNG</sequence>
<evidence type="ECO:0000256" key="5">
    <source>
        <dbReference type="ARBA" id="ARBA00022989"/>
    </source>
</evidence>
<feature type="transmembrane region" description="Helical" evidence="12">
    <location>
        <begin position="54"/>
        <end position="74"/>
    </location>
</feature>
<evidence type="ECO:0000256" key="4">
    <source>
        <dbReference type="ARBA" id="ARBA00022723"/>
    </source>
</evidence>
<evidence type="ECO:0000256" key="10">
    <source>
        <dbReference type="ARBA" id="ARBA00023157"/>
    </source>
</evidence>
<comment type="pathway">
    <text evidence="11">Porphyrin-containing compound metabolism.</text>
</comment>
<feature type="transmembrane region" description="Helical" evidence="12">
    <location>
        <begin position="164"/>
        <end position="182"/>
    </location>
</feature>
<dbReference type="PANTHER" id="PTHR35457">
    <property type="entry name" value="HEME A SYNTHASE"/>
    <property type="match status" value="1"/>
</dbReference>
<keyword evidence="2" id="KW-1003">Cell membrane</keyword>
<dbReference type="RefSeq" id="WP_380024939.1">
    <property type="nucleotide sequence ID" value="NZ_JBHSHC010000044.1"/>
</dbReference>
<keyword evidence="3 12" id="KW-0812">Transmembrane</keyword>
<evidence type="ECO:0000256" key="11">
    <source>
        <dbReference type="ARBA" id="ARBA00023444"/>
    </source>
</evidence>
<proteinExistence type="predicted"/>
<feature type="transmembrane region" description="Helical" evidence="12">
    <location>
        <begin position="113"/>
        <end position="134"/>
    </location>
</feature>
<evidence type="ECO:0000256" key="12">
    <source>
        <dbReference type="SAM" id="Phobius"/>
    </source>
</evidence>
<dbReference type="EMBL" id="JBHSHC010000044">
    <property type="protein sequence ID" value="MFC4767054.1"/>
    <property type="molecule type" value="Genomic_DNA"/>
</dbReference>
<dbReference type="InterPro" id="IPR003780">
    <property type="entry name" value="COX15/CtaA_fam"/>
</dbReference>
<evidence type="ECO:0000313" key="13">
    <source>
        <dbReference type="EMBL" id="MFC4767054.1"/>
    </source>
</evidence>
<evidence type="ECO:0000256" key="8">
    <source>
        <dbReference type="ARBA" id="ARBA00023133"/>
    </source>
</evidence>
<feature type="transmembrane region" description="Helical" evidence="12">
    <location>
        <begin position="7"/>
        <end position="26"/>
    </location>
</feature>
<evidence type="ECO:0000256" key="6">
    <source>
        <dbReference type="ARBA" id="ARBA00023002"/>
    </source>
</evidence>
<evidence type="ECO:0000256" key="7">
    <source>
        <dbReference type="ARBA" id="ARBA00023004"/>
    </source>
</evidence>
<keyword evidence="8" id="KW-0350">Heme biosynthesis</keyword>
<protein>
    <submittedName>
        <fullName evidence="13">COX15/CtaA family protein</fullName>
    </submittedName>
</protein>
<evidence type="ECO:0000256" key="1">
    <source>
        <dbReference type="ARBA" id="ARBA00004141"/>
    </source>
</evidence>
<reference evidence="14" key="1">
    <citation type="journal article" date="2019" name="Int. J. Syst. Evol. Microbiol.">
        <title>The Global Catalogue of Microorganisms (GCM) 10K type strain sequencing project: providing services to taxonomists for standard genome sequencing and annotation.</title>
        <authorList>
            <consortium name="The Broad Institute Genomics Platform"/>
            <consortium name="The Broad Institute Genome Sequencing Center for Infectious Disease"/>
            <person name="Wu L."/>
            <person name="Ma J."/>
        </authorList>
    </citation>
    <scope>NUCLEOTIDE SEQUENCE [LARGE SCALE GENOMIC DNA]</scope>
    <source>
        <strain evidence="14">WYCCWR 12678</strain>
    </source>
</reference>
<feature type="transmembrane region" description="Helical" evidence="12">
    <location>
        <begin position="245"/>
        <end position="263"/>
    </location>
</feature>
<accession>A0ABV9PZU4</accession>
<dbReference type="Pfam" id="PF02628">
    <property type="entry name" value="COX15-CtaA"/>
    <property type="match status" value="1"/>
</dbReference>
<keyword evidence="10" id="KW-1015">Disulfide bond</keyword>
<keyword evidence="4" id="KW-0479">Metal-binding</keyword>
<keyword evidence="14" id="KW-1185">Reference proteome</keyword>
<name>A0ABV9PZU4_9BACL</name>
<evidence type="ECO:0000313" key="14">
    <source>
        <dbReference type="Proteomes" id="UP001596002"/>
    </source>
</evidence>
<keyword evidence="9 12" id="KW-0472">Membrane</keyword>
<evidence type="ECO:0000256" key="3">
    <source>
        <dbReference type="ARBA" id="ARBA00022692"/>
    </source>
</evidence>
<keyword evidence="5 12" id="KW-1133">Transmembrane helix</keyword>
<feature type="transmembrane region" description="Helical" evidence="12">
    <location>
        <begin position="86"/>
        <end position="107"/>
    </location>
</feature>
<dbReference type="PANTHER" id="PTHR35457:SF1">
    <property type="entry name" value="HEME A SYNTHASE"/>
    <property type="match status" value="1"/>
</dbReference>
<keyword evidence="7" id="KW-0408">Iron</keyword>